<organism evidence="2 3">
    <name type="scientific">Gloeothece citriformis (strain PCC 7424)</name>
    <name type="common">Cyanothece sp. (strain PCC 7424)</name>
    <dbReference type="NCBI Taxonomy" id="65393"/>
    <lineage>
        <taxon>Bacteria</taxon>
        <taxon>Bacillati</taxon>
        <taxon>Cyanobacteriota</taxon>
        <taxon>Cyanophyceae</taxon>
        <taxon>Oscillatoriophycideae</taxon>
        <taxon>Chroococcales</taxon>
        <taxon>Aphanothecaceae</taxon>
        <taxon>Gloeothece</taxon>
        <taxon>Gloeothece citriformis</taxon>
    </lineage>
</organism>
<sequence length="366" mass="41359">MGESQTSPKEPTEKPTYAEKTTRIQALSQLIKSISPILWVFVILIVIIPYFGKFFLVNSSNPIENLNKLKPAEEVVITIQNQNEIDQALVSAFQDARTQAKNLAEAELNQWIDELMTRVDNNFIPWYFNYFQQKWLEFKTPFIYLESAIIHQINDRQPSPNQVVAEKLTEEVQTEFAKRVLRPKIAQLQLERITRETSNLYLETIKTNVANIQTRYNIPQGKWDNYLDDIAITITDTEGNISNLSMKVIVGGSTYLLAKAIIPSAAKIGSKLALSLAGKSSAKLAAKTGGTVAAKLGVEFLDPIVGIGIILWDLWDYNHTVEVEKPILREAILDYLKEVKNSLLDNQKNSIMSAIYQLENSIIKSL</sequence>
<dbReference type="OrthoDB" id="517881at2"/>
<keyword evidence="1" id="KW-0472">Membrane</keyword>
<proteinExistence type="predicted"/>
<dbReference type="HOGENOM" id="CLU_048723_1_0_3"/>
<accession>B7KIV4</accession>
<dbReference type="RefSeq" id="WP_015954394.1">
    <property type="nucleotide sequence ID" value="NC_011729.1"/>
</dbReference>
<evidence type="ECO:0000313" key="3">
    <source>
        <dbReference type="Proteomes" id="UP000002384"/>
    </source>
</evidence>
<keyword evidence="3" id="KW-1185">Reference proteome</keyword>
<dbReference type="AlphaFoldDB" id="B7KIV4"/>
<feature type="transmembrane region" description="Helical" evidence="1">
    <location>
        <begin position="37"/>
        <end position="56"/>
    </location>
</feature>
<gene>
    <name evidence="2" type="ordered locus">PCC7424_2369</name>
</gene>
<reference evidence="3" key="1">
    <citation type="journal article" date="2011" name="MBio">
        <title>Novel metabolic attributes of the genus Cyanothece, comprising a group of unicellular nitrogen-fixing Cyanobacteria.</title>
        <authorList>
            <person name="Bandyopadhyay A."/>
            <person name="Elvitigala T."/>
            <person name="Welsh E."/>
            <person name="Stockel J."/>
            <person name="Liberton M."/>
            <person name="Min H."/>
            <person name="Sherman L.A."/>
            <person name="Pakrasi H.B."/>
        </authorList>
    </citation>
    <scope>NUCLEOTIDE SEQUENCE [LARGE SCALE GENOMIC DNA]</scope>
    <source>
        <strain evidence="3">PCC 7424</strain>
    </source>
</reference>
<dbReference type="KEGG" id="cyc:PCC7424_2369"/>
<name>B7KIV4_GLOC7</name>
<keyword evidence="1" id="KW-1133">Transmembrane helix</keyword>
<evidence type="ECO:0000256" key="1">
    <source>
        <dbReference type="SAM" id="Phobius"/>
    </source>
</evidence>
<dbReference type="EMBL" id="CP001291">
    <property type="protein sequence ID" value="ACK70790.1"/>
    <property type="molecule type" value="Genomic_DNA"/>
</dbReference>
<dbReference type="Proteomes" id="UP000002384">
    <property type="component" value="Chromosome"/>
</dbReference>
<evidence type="ECO:0000313" key="2">
    <source>
        <dbReference type="EMBL" id="ACK70790.1"/>
    </source>
</evidence>
<dbReference type="eggNOG" id="ENOG502Z88J">
    <property type="taxonomic scope" value="Bacteria"/>
</dbReference>
<dbReference type="STRING" id="65393.PCC7424_2369"/>
<protein>
    <submittedName>
        <fullName evidence="2">Uncharacterized protein</fullName>
    </submittedName>
</protein>
<keyword evidence="1" id="KW-0812">Transmembrane</keyword>